<reference evidence="5 7" key="1">
    <citation type="journal article" date="2012" name="Nature">
        <title>Repeated polyploidization of Gossypium genomes and the evolution of spinnable cotton fibres.</title>
        <authorList>
            <person name="Paterson A.H."/>
            <person name="Wendel J.F."/>
            <person name="Gundlach H."/>
            <person name="Guo H."/>
            <person name="Jenkins J."/>
            <person name="Jin D."/>
            <person name="Llewellyn D."/>
            <person name="Showmaker K.C."/>
            <person name="Shu S."/>
            <person name="Udall J."/>
            <person name="Yoo M.J."/>
            <person name="Byers R."/>
            <person name="Chen W."/>
            <person name="Doron-Faigenboim A."/>
            <person name="Duke M.V."/>
            <person name="Gong L."/>
            <person name="Grimwood J."/>
            <person name="Grover C."/>
            <person name="Grupp K."/>
            <person name="Hu G."/>
            <person name="Lee T.H."/>
            <person name="Li J."/>
            <person name="Lin L."/>
            <person name="Liu T."/>
            <person name="Marler B.S."/>
            <person name="Page J.T."/>
            <person name="Roberts A.W."/>
            <person name="Romanel E."/>
            <person name="Sanders W.S."/>
            <person name="Szadkowski E."/>
            <person name="Tan X."/>
            <person name="Tang H."/>
            <person name="Xu C."/>
            <person name="Wang J."/>
            <person name="Wang Z."/>
            <person name="Zhang D."/>
            <person name="Zhang L."/>
            <person name="Ashrafi H."/>
            <person name="Bedon F."/>
            <person name="Bowers J.E."/>
            <person name="Brubaker C.L."/>
            <person name="Chee P.W."/>
            <person name="Das S."/>
            <person name="Gingle A.R."/>
            <person name="Haigler C.H."/>
            <person name="Harker D."/>
            <person name="Hoffmann L.V."/>
            <person name="Hovav R."/>
            <person name="Jones D.C."/>
            <person name="Lemke C."/>
            <person name="Mansoor S."/>
            <person name="ur Rahman M."/>
            <person name="Rainville L.N."/>
            <person name="Rambani A."/>
            <person name="Reddy U.K."/>
            <person name="Rong J.K."/>
            <person name="Saranga Y."/>
            <person name="Scheffler B.E."/>
            <person name="Scheffler J.A."/>
            <person name="Stelly D.M."/>
            <person name="Triplett B.A."/>
            <person name="Van Deynze A."/>
            <person name="Vaslin M.F."/>
            <person name="Waghmare V.N."/>
            <person name="Walford S.A."/>
            <person name="Wright R.J."/>
            <person name="Zaki E.A."/>
            <person name="Zhang T."/>
            <person name="Dennis E.S."/>
            <person name="Mayer K.F."/>
            <person name="Peterson D.G."/>
            <person name="Rokhsar D.S."/>
            <person name="Wang X."/>
            <person name="Schmutz J."/>
        </authorList>
    </citation>
    <scope>NUCLEOTIDE SEQUENCE [LARGE SCALE GENOMIC DNA]</scope>
</reference>
<dbReference type="Gene3D" id="2.60.40.790">
    <property type="match status" value="1"/>
</dbReference>
<keyword evidence="1" id="KW-0346">Stress response</keyword>
<evidence type="ECO:0000256" key="3">
    <source>
        <dbReference type="RuleBase" id="RU003616"/>
    </source>
</evidence>
<dbReference type="EMBL" id="CM001748">
    <property type="protein sequence ID" value="KJB57721.1"/>
    <property type="molecule type" value="Genomic_DNA"/>
</dbReference>
<reference evidence="6" key="3">
    <citation type="submission" date="2020-04" db="EMBL/GenBank/DDBJ databases">
        <authorList>
            <person name="Grover C.E."/>
            <person name="Arick M.A. II"/>
            <person name="Thrash A."/>
            <person name="Conover J.L."/>
            <person name="Sanders W.S."/>
            <person name="Peterson D.G."/>
            <person name="Scheffler J.A."/>
            <person name="Scheffler B.E."/>
            <person name="Wendel J.F."/>
        </authorList>
    </citation>
    <scope>NUCLEOTIDE SEQUENCE</scope>
    <source>
        <strain evidence="6">8</strain>
        <tissue evidence="6">Leaf</tissue>
    </source>
</reference>
<keyword evidence="7" id="KW-1185">Reference proteome</keyword>
<dbReference type="Gramene" id="KJB57721">
    <property type="protein sequence ID" value="KJB57721"/>
    <property type="gene ID" value="B456_009G177600"/>
</dbReference>
<comment type="similarity">
    <text evidence="2 3">Belongs to the small heat shock protein (HSP20) family.</text>
</comment>
<organism evidence="5 7">
    <name type="scientific">Gossypium raimondii</name>
    <name type="common">Peruvian cotton</name>
    <name type="synonym">Gossypium klotzschianum subsp. raimondii</name>
    <dbReference type="NCBI Taxonomy" id="29730"/>
    <lineage>
        <taxon>Eukaryota</taxon>
        <taxon>Viridiplantae</taxon>
        <taxon>Streptophyta</taxon>
        <taxon>Embryophyta</taxon>
        <taxon>Tracheophyta</taxon>
        <taxon>Spermatophyta</taxon>
        <taxon>Magnoliopsida</taxon>
        <taxon>eudicotyledons</taxon>
        <taxon>Gunneridae</taxon>
        <taxon>Pentapetalae</taxon>
        <taxon>rosids</taxon>
        <taxon>malvids</taxon>
        <taxon>Malvales</taxon>
        <taxon>Malvaceae</taxon>
        <taxon>Malvoideae</taxon>
        <taxon>Gossypium</taxon>
    </lineage>
</organism>
<evidence type="ECO:0000313" key="8">
    <source>
        <dbReference type="Proteomes" id="UP000593578"/>
    </source>
</evidence>
<dbReference type="PROSITE" id="PS01031">
    <property type="entry name" value="SHSP"/>
    <property type="match status" value="1"/>
</dbReference>
<dbReference type="STRING" id="29730.A0A0D2TRP1"/>
<name>A0A0D2TRP1_GOSRA</name>
<evidence type="ECO:0000313" key="6">
    <source>
        <dbReference type="EMBL" id="MBA0595236.1"/>
    </source>
</evidence>
<evidence type="ECO:0000313" key="7">
    <source>
        <dbReference type="Proteomes" id="UP000032304"/>
    </source>
</evidence>
<dbReference type="Proteomes" id="UP000032304">
    <property type="component" value="Chromosome 9"/>
</dbReference>
<dbReference type="EMBL" id="JABEZZ010000009">
    <property type="protein sequence ID" value="MBA0595236.1"/>
    <property type="molecule type" value="Genomic_DNA"/>
</dbReference>
<accession>A0A0D2TRP1</accession>
<dbReference type="SUPFAM" id="SSF49764">
    <property type="entry name" value="HSP20-like chaperones"/>
    <property type="match status" value="1"/>
</dbReference>
<dbReference type="Proteomes" id="UP000593578">
    <property type="component" value="Unassembled WGS sequence"/>
</dbReference>
<reference evidence="6 8" key="2">
    <citation type="journal article" date="2019" name="Genome Biol. Evol.">
        <title>Insights into the evolution of the New World diploid cottons (Gossypium, subgenus Houzingenia) based on genome sequencing.</title>
        <authorList>
            <person name="Grover C.E."/>
            <person name="Arick M.A. 2nd"/>
            <person name="Thrash A."/>
            <person name="Conover J.L."/>
            <person name="Sanders W.S."/>
            <person name="Peterson D.G."/>
            <person name="Frelichowski J.E."/>
            <person name="Scheffler J.A."/>
            <person name="Scheffler B.E."/>
            <person name="Wendel J.F."/>
        </authorList>
    </citation>
    <scope>NUCLEOTIDE SEQUENCE [LARGE SCALE GENOMIC DNA]</scope>
    <source>
        <strain evidence="6">8</strain>
        <tissue evidence="6">Leaf</tissue>
    </source>
</reference>
<dbReference type="Pfam" id="PF00011">
    <property type="entry name" value="HSP20"/>
    <property type="match status" value="1"/>
</dbReference>
<dbReference type="eggNOG" id="KOG0710">
    <property type="taxonomic scope" value="Eukaryota"/>
</dbReference>
<evidence type="ECO:0000256" key="2">
    <source>
        <dbReference type="PROSITE-ProRule" id="PRU00285"/>
    </source>
</evidence>
<dbReference type="OrthoDB" id="1431247at2759"/>
<dbReference type="InterPro" id="IPR008978">
    <property type="entry name" value="HSP20-like_chaperone"/>
</dbReference>
<dbReference type="InterPro" id="IPR002068">
    <property type="entry name" value="A-crystallin/Hsp20_dom"/>
</dbReference>
<evidence type="ECO:0000259" key="4">
    <source>
        <dbReference type="PROSITE" id="PS01031"/>
    </source>
</evidence>
<evidence type="ECO:0000313" key="5">
    <source>
        <dbReference type="EMBL" id="KJB57721.1"/>
    </source>
</evidence>
<gene>
    <name evidence="5" type="ORF">B456_009G177600</name>
    <name evidence="6" type="ORF">Gorai_012113</name>
</gene>
<proteinExistence type="inferred from homology"/>
<protein>
    <recommendedName>
        <fullName evidence="4">SHSP domain-containing protein</fullName>
    </recommendedName>
</protein>
<evidence type="ECO:0000256" key="1">
    <source>
        <dbReference type="ARBA" id="ARBA00023016"/>
    </source>
</evidence>
<sequence>MEFSFPSYQLSPLYHYLLPSPALFSNQLLPENHVNWTQTPEAHVYSADLPGVRKEEIKVEVEDSRYLIIRTEAIDDSTKPAMDFKRKFRLPGSIDSDGISAKYEDGVLTVTVPRTFRRGGFYIDPADVPDRVEVLARAA</sequence>
<dbReference type="OMA" id="PENHVNW"/>
<dbReference type="AlphaFoldDB" id="A0A0D2TRP1"/>
<dbReference type="PANTHER" id="PTHR11527">
    <property type="entry name" value="HEAT-SHOCK PROTEIN 20 FAMILY MEMBER"/>
    <property type="match status" value="1"/>
</dbReference>
<dbReference type="KEGG" id="gra:105768335"/>
<dbReference type="InterPro" id="IPR031107">
    <property type="entry name" value="Small_HSP"/>
</dbReference>
<feature type="domain" description="SHSP" evidence="4">
    <location>
        <begin position="23"/>
        <end position="131"/>
    </location>
</feature>